<dbReference type="EMBL" id="FNBN01000001">
    <property type="protein sequence ID" value="SDF12650.1"/>
    <property type="molecule type" value="Genomic_DNA"/>
</dbReference>
<evidence type="ECO:0000313" key="1">
    <source>
        <dbReference type="EMBL" id="SDF12650.1"/>
    </source>
</evidence>
<sequence length="153" mass="16150">MKLNSLLGFLCLCLIAFTSCDKEEVVKASGSCSFKFDGKSFSANTSYGEAFDTTGIGKKVLLIQGLTGTLNSAIAIMVVFPDTLKTGTFTAAEHANIVFTNSVSGAEAYESTSATIKITSINSKYAEGTFDGILNNGETEKPLTDGTFKVNIN</sequence>
<reference evidence="1 2" key="1">
    <citation type="submission" date="2016-10" db="EMBL/GenBank/DDBJ databases">
        <authorList>
            <person name="de Groot N.N."/>
        </authorList>
    </citation>
    <scope>NUCLEOTIDE SEQUENCE [LARGE SCALE GENOMIC DNA]</scope>
    <source>
        <strain evidence="1 2">DSM 527</strain>
    </source>
</reference>
<name>A0A1G7IIS1_CHIFI</name>
<dbReference type="PROSITE" id="PS51257">
    <property type="entry name" value="PROKAR_LIPOPROTEIN"/>
    <property type="match status" value="1"/>
</dbReference>
<accession>A0A1G7IIS1</accession>
<proteinExistence type="predicted"/>
<gene>
    <name evidence="1" type="ORF">SAMN04488121_101871</name>
</gene>
<protein>
    <recommendedName>
        <fullName evidence="3">Lipoprotein</fullName>
    </recommendedName>
</protein>
<dbReference type="Proteomes" id="UP000199045">
    <property type="component" value="Unassembled WGS sequence"/>
</dbReference>
<dbReference type="RefSeq" id="WP_089828987.1">
    <property type="nucleotide sequence ID" value="NZ_FNBN01000001.1"/>
</dbReference>
<evidence type="ECO:0000313" key="2">
    <source>
        <dbReference type="Proteomes" id="UP000199045"/>
    </source>
</evidence>
<dbReference type="STRING" id="104663.SAMN04488121_101871"/>
<evidence type="ECO:0008006" key="3">
    <source>
        <dbReference type="Google" id="ProtNLM"/>
    </source>
</evidence>
<organism evidence="1 2">
    <name type="scientific">Chitinophaga filiformis</name>
    <name type="common">Myxococcus filiformis</name>
    <name type="synonym">Flexibacter filiformis</name>
    <dbReference type="NCBI Taxonomy" id="104663"/>
    <lineage>
        <taxon>Bacteria</taxon>
        <taxon>Pseudomonadati</taxon>
        <taxon>Bacteroidota</taxon>
        <taxon>Chitinophagia</taxon>
        <taxon>Chitinophagales</taxon>
        <taxon>Chitinophagaceae</taxon>
        <taxon>Chitinophaga</taxon>
    </lineage>
</organism>
<dbReference type="OrthoDB" id="666798at2"/>
<dbReference type="AlphaFoldDB" id="A0A1G7IIS1"/>